<name>A0A9X4R2Z0_9BURK</name>
<accession>A0A9X4R2Z0</accession>
<proteinExistence type="predicted"/>
<keyword evidence="2" id="KW-1185">Reference proteome</keyword>
<dbReference type="AlphaFoldDB" id="A0A9X4R2Z0"/>
<dbReference type="RefSeq" id="WP_268149434.1">
    <property type="nucleotide sequence ID" value="NZ_JAPPUW010000006.1"/>
</dbReference>
<protein>
    <submittedName>
        <fullName evidence="1">Uncharacterized protein</fullName>
    </submittedName>
</protein>
<organism evidence="1 2">
    <name type="scientific">Pelomonas aquatica</name>
    <dbReference type="NCBI Taxonomy" id="431058"/>
    <lineage>
        <taxon>Bacteria</taxon>
        <taxon>Pseudomonadati</taxon>
        <taxon>Pseudomonadota</taxon>
        <taxon>Betaproteobacteria</taxon>
        <taxon>Burkholderiales</taxon>
        <taxon>Sphaerotilaceae</taxon>
        <taxon>Roseateles</taxon>
    </lineage>
</organism>
<dbReference type="Proteomes" id="UP001152766">
    <property type="component" value="Unassembled WGS sequence"/>
</dbReference>
<gene>
    <name evidence="1" type="ORF">EXJ73_03255</name>
</gene>
<sequence>MSGTTAHHRRLDCASRASIEAGLAAVSSCTVEDLRRFVADPTREAFFEAMVNVHVARYAYRAVYASQAPEPGLVEAFAGESPVWRKEGRSGGLMFGERIVKPKWEPREAADDEPGAIPVRF</sequence>
<evidence type="ECO:0000313" key="2">
    <source>
        <dbReference type="Proteomes" id="UP001152766"/>
    </source>
</evidence>
<dbReference type="EMBL" id="SGUG01000004">
    <property type="protein sequence ID" value="MDG0861492.1"/>
    <property type="molecule type" value="Genomic_DNA"/>
</dbReference>
<reference evidence="1" key="1">
    <citation type="submission" date="2019-02" db="EMBL/GenBank/DDBJ databases">
        <title>Draft genome of the type strain Pelomonas aquatica CCUG 52575T.</title>
        <authorList>
            <person name="Gomila M."/>
            <person name="Lalucat J."/>
        </authorList>
    </citation>
    <scope>NUCLEOTIDE SEQUENCE</scope>
    <source>
        <strain evidence="1">CCUG 52575</strain>
    </source>
</reference>
<comment type="caution">
    <text evidence="1">The sequence shown here is derived from an EMBL/GenBank/DDBJ whole genome shotgun (WGS) entry which is preliminary data.</text>
</comment>
<evidence type="ECO:0000313" key="1">
    <source>
        <dbReference type="EMBL" id="MDG0861492.1"/>
    </source>
</evidence>